<dbReference type="PROSITE" id="PS50059">
    <property type="entry name" value="FKBP_PPIASE"/>
    <property type="match status" value="1"/>
</dbReference>
<dbReference type="GO" id="GO:0003755">
    <property type="term" value="F:peptidyl-prolyl cis-trans isomerase activity"/>
    <property type="evidence" value="ECO:0007669"/>
    <property type="project" value="UniProtKB-KW"/>
</dbReference>
<keyword evidence="1" id="KW-0413">Isomerase</keyword>
<comment type="catalytic activity">
    <reaction evidence="1">
        <text>[protein]-peptidylproline (omega=180) = [protein]-peptidylproline (omega=0)</text>
        <dbReference type="Rhea" id="RHEA:16237"/>
        <dbReference type="Rhea" id="RHEA-COMP:10747"/>
        <dbReference type="Rhea" id="RHEA-COMP:10748"/>
        <dbReference type="ChEBI" id="CHEBI:83833"/>
        <dbReference type="ChEBI" id="CHEBI:83834"/>
        <dbReference type="EC" id="5.2.1.8"/>
    </reaction>
</comment>
<feature type="compositionally biased region" description="Acidic residues" evidence="3">
    <location>
        <begin position="1188"/>
        <end position="1200"/>
    </location>
</feature>
<dbReference type="SUPFAM" id="SSF54534">
    <property type="entry name" value="FKBP-like"/>
    <property type="match status" value="1"/>
</dbReference>
<dbReference type="Pfam" id="PF00254">
    <property type="entry name" value="FKBP_C"/>
    <property type="match status" value="1"/>
</dbReference>
<feature type="region of interest" description="Disordered" evidence="3">
    <location>
        <begin position="80"/>
        <end position="101"/>
    </location>
</feature>
<feature type="compositionally biased region" description="Basic and acidic residues" evidence="3">
    <location>
        <begin position="985"/>
        <end position="996"/>
    </location>
</feature>
<keyword evidence="2" id="KW-0175">Coiled coil</keyword>
<sequence>MRRCSNQRELQRQLGCLSPAACNHAEVCRPALRRARFHHDKGVRLKMFGGDDEDGDFLSTAGGAKLASLFGLDQEGSRGNESFQYTAPKQPKKSFTSAAAASQKASLPPGAPAVLLATAVQAFRHINGQYVKQGKLGAAVLGSHSTQEYKLLLYLSQQKQVAAARIHLGFVFTVQPNNYCTFYDEQRQNWSLMFESQKASSDFCREVCLAKANSAAPLEAVVVQDLSLGEGQAVENGDSLEVVYTGWLLQSHTIGEMFDSNQNKDKSLRLKIGAGKVIKGWEEGMVGLKKAGRRLVVVPPDQAYGAKGVPNRVPANSTLIFEVELRRVKFSKDTGSVSSNASTRGSAAPSPVPSPAPSGENVALEPPPQTTASGPGRPGEPPLRAKSNSLSEQLANPDATKAKLISRMAKMGQPMLPFLTGGASQPESSDSELEDTGGSRVREQPDAPSPLQISASAPAAAPALHPHTAPSSALLPFMSTAAPQPGLTGSSHAFQPYSYTLSSGAPSQLQPVGQVYPAQPVPYVGSSDVTSFLMTEARQHNTEIRLSVGKVADKVDQLVSKIDDLQRHGSLSAAVPSVSMETSMIMHNIQRIVQENECLKKEVFDKSSRIEEQNRKIGELINQNQRYMEQSHLVMEQRNDSLKSSSEQNQARLLQAEQDKVRLTEDLTASTAQMSQLQLEAAAQQQKAAEMQNKLISALQDGERHCQCIAAMETQLEELKEAAERAQAQFRSEKQRRKEMELRVNNMEEEVQDLKTDKDSLERTLSERRQKWQAERQCRDEEVEELRKSSQLEQDNLRALLRKARSSTDSAAAGQLCQQQAELEEQWRGRCEQMMAGGREQHGRELAEACEQRDALQDRLTQLQDKYTTLEQQAVSVREALERRVAELEQQGSEQQASGDSSAEVKRVMNGVFHSLRGQFHLRESYSGQAVLGAIVTTLKNVTLQLLTGTDRSSPGQKEKEEEEEEEECDEVKQRRETVQNVHVNGDREVQEKELEAESDSQQVSESQTEEDVAAETETLPESETETLPESEIVSLATDPSPLSTTDPKRHDTAQCEVEQDISSQQEETFESADPHTVPEESPAAAHRQEPVSEGTHSSEGGKESEGEVQDGSQEAFGPPANPPPPPNALPDSSGEEPSLTEGMGEEHGEEPFFQITTPAKPPAAPSDEEEEDEMSLKGHPPPAPLFGDDDEDNDLDWLN</sequence>
<feature type="coiled-coil region" evidence="2">
    <location>
        <begin position="839"/>
        <end position="898"/>
    </location>
</feature>
<accession>A0AAN8HAU1</accession>
<dbReference type="InterPro" id="IPR056598">
    <property type="entry name" value="FKBP-15_dom"/>
</dbReference>
<evidence type="ECO:0000259" key="4">
    <source>
        <dbReference type="PROSITE" id="PS50059"/>
    </source>
</evidence>
<protein>
    <recommendedName>
        <fullName evidence="1">peptidylprolyl isomerase</fullName>
        <ecNumber evidence="1">5.2.1.8</ecNumber>
    </recommendedName>
</protein>
<dbReference type="EC" id="5.2.1.8" evidence="1"/>
<feature type="compositionally biased region" description="Polar residues" evidence="3">
    <location>
        <begin position="947"/>
        <end position="956"/>
    </location>
</feature>
<name>A0AAN8HAU1_9TELE</name>
<dbReference type="AlphaFoldDB" id="A0AAN8HAU1"/>
<feature type="compositionally biased region" description="Polar residues" evidence="3">
    <location>
        <begin position="333"/>
        <end position="345"/>
    </location>
</feature>
<dbReference type="GO" id="GO:0030426">
    <property type="term" value="C:growth cone"/>
    <property type="evidence" value="ECO:0007669"/>
    <property type="project" value="TreeGrafter"/>
</dbReference>
<dbReference type="PANTHER" id="PTHR44927:SF1">
    <property type="entry name" value="FK506-BINDING PROTEIN 15"/>
    <property type="match status" value="1"/>
</dbReference>
<reference evidence="5 6" key="1">
    <citation type="journal article" date="2023" name="Mol. Biol. Evol.">
        <title>Genomics of Secondarily Temperate Adaptation in the Only Non-Antarctic Icefish.</title>
        <authorList>
            <person name="Rivera-Colon A.G."/>
            <person name="Rayamajhi N."/>
            <person name="Minhas B.F."/>
            <person name="Madrigal G."/>
            <person name="Bilyk K.T."/>
            <person name="Yoon V."/>
            <person name="Hune M."/>
            <person name="Gregory S."/>
            <person name="Cheng C.H.C."/>
            <person name="Catchen J.M."/>
        </authorList>
    </citation>
    <scope>NUCLEOTIDE SEQUENCE [LARGE SCALE GENOMIC DNA]</scope>
    <source>
        <strain evidence="5">JC2023a</strain>
    </source>
</reference>
<organism evidence="5 6">
    <name type="scientific">Champsocephalus esox</name>
    <name type="common">pike icefish</name>
    <dbReference type="NCBI Taxonomy" id="159716"/>
    <lineage>
        <taxon>Eukaryota</taxon>
        <taxon>Metazoa</taxon>
        <taxon>Chordata</taxon>
        <taxon>Craniata</taxon>
        <taxon>Vertebrata</taxon>
        <taxon>Euteleostomi</taxon>
        <taxon>Actinopterygii</taxon>
        <taxon>Neopterygii</taxon>
        <taxon>Teleostei</taxon>
        <taxon>Neoteleostei</taxon>
        <taxon>Acanthomorphata</taxon>
        <taxon>Eupercaria</taxon>
        <taxon>Perciformes</taxon>
        <taxon>Notothenioidei</taxon>
        <taxon>Channichthyidae</taxon>
        <taxon>Champsocephalus</taxon>
    </lineage>
</organism>
<comment type="caution">
    <text evidence="5">The sequence shown here is derived from an EMBL/GenBank/DDBJ whole genome shotgun (WGS) entry which is preliminary data.</text>
</comment>
<proteinExistence type="predicted"/>
<gene>
    <name evidence="5" type="ORF">CesoFtcFv8_003083</name>
</gene>
<evidence type="ECO:0000313" key="6">
    <source>
        <dbReference type="Proteomes" id="UP001335648"/>
    </source>
</evidence>
<feature type="compositionally biased region" description="Acidic residues" evidence="3">
    <location>
        <begin position="1008"/>
        <end position="1029"/>
    </location>
</feature>
<dbReference type="InterPro" id="IPR001179">
    <property type="entry name" value="PPIase_FKBP_dom"/>
</dbReference>
<dbReference type="Proteomes" id="UP001335648">
    <property type="component" value="Unassembled WGS sequence"/>
</dbReference>
<dbReference type="EMBL" id="JAULUE010002048">
    <property type="protein sequence ID" value="KAK5909124.1"/>
    <property type="molecule type" value="Genomic_DNA"/>
</dbReference>
<dbReference type="InterPro" id="IPR046357">
    <property type="entry name" value="PPIase_dom_sf"/>
</dbReference>
<evidence type="ECO:0000313" key="5">
    <source>
        <dbReference type="EMBL" id="KAK5909124.1"/>
    </source>
</evidence>
<evidence type="ECO:0000256" key="2">
    <source>
        <dbReference type="SAM" id="Coils"/>
    </source>
</evidence>
<feature type="compositionally biased region" description="Acidic residues" evidence="3">
    <location>
        <begin position="961"/>
        <end position="970"/>
    </location>
</feature>
<keyword evidence="6" id="KW-1185">Reference proteome</keyword>
<dbReference type="PANTHER" id="PTHR44927">
    <property type="entry name" value="FK506-BINDING PROTEIN 15"/>
    <property type="match status" value="1"/>
</dbReference>
<dbReference type="Pfam" id="PF23649">
    <property type="entry name" value="FKBP15"/>
    <property type="match status" value="1"/>
</dbReference>
<evidence type="ECO:0000256" key="3">
    <source>
        <dbReference type="SAM" id="MobiDB-lite"/>
    </source>
</evidence>
<dbReference type="Gene3D" id="3.10.50.40">
    <property type="match status" value="1"/>
</dbReference>
<feature type="coiled-coil region" evidence="2">
    <location>
        <begin position="667"/>
        <end position="803"/>
    </location>
</feature>
<feature type="compositionally biased region" description="Low complexity" evidence="3">
    <location>
        <begin position="449"/>
        <end position="467"/>
    </location>
</feature>
<evidence type="ECO:0000256" key="1">
    <source>
        <dbReference type="PROSITE-ProRule" id="PRU00277"/>
    </source>
</evidence>
<feature type="region of interest" description="Disordered" evidence="3">
    <location>
        <begin position="947"/>
        <end position="1200"/>
    </location>
</feature>
<feature type="domain" description="PPIase FKBP-type" evidence="4">
    <location>
        <begin position="237"/>
        <end position="329"/>
    </location>
</feature>
<feature type="compositionally biased region" description="Pro residues" evidence="3">
    <location>
        <begin position="1120"/>
        <end position="1129"/>
    </location>
</feature>
<keyword evidence="1" id="KW-0697">Rotamase</keyword>
<feature type="region of interest" description="Disordered" evidence="3">
    <location>
        <begin position="415"/>
        <end position="467"/>
    </location>
</feature>
<feature type="region of interest" description="Disordered" evidence="3">
    <location>
        <begin position="332"/>
        <end position="397"/>
    </location>
</feature>